<name>A0A0D3HPS8_9ORYZ</name>
<proteinExistence type="predicted"/>
<keyword evidence="3" id="KW-1185">Reference proteome</keyword>
<dbReference type="HOGENOM" id="CLU_1761543_0_0_1"/>
<reference evidence="2" key="1">
    <citation type="journal article" date="2009" name="Rice">
        <title>De Novo Next Generation Sequencing of Plant Genomes.</title>
        <authorList>
            <person name="Rounsley S."/>
            <person name="Marri P.R."/>
            <person name="Yu Y."/>
            <person name="He R."/>
            <person name="Sisneros N."/>
            <person name="Goicoechea J.L."/>
            <person name="Lee S.J."/>
            <person name="Angelova A."/>
            <person name="Kudrna D."/>
            <person name="Luo M."/>
            <person name="Affourtit J."/>
            <person name="Desany B."/>
            <person name="Knight J."/>
            <person name="Niazi F."/>
            <person name="Egholm M."/>
            <person name="Wing R.A."/>
        </authorList>
    </citation>
    <scope>NUCLEOTIDE SEQUENCE [LARGE SCALE GENOMIC DNA]</scope>
    <source>
        <strain evidence="2">cv. IRGC 105608</strain>
    </source>
</reference>
<reference evidence="2" key="2">
    <citation type="submission" date="2015-03" db="UniProtKB">
        <authorList>
            <consortium name="EnsemblPlants"/>
        </authorList>
    </citation>
    <scope>IDENTIFICATION</scope>
</reference>
<organism evidence="2">
    <name type="scientific">Oryza barthii</name>
    <dbReference type="NCBI Taxonomy" id="65489"/>
    <lineage>
        <taxon>Eukaryota</taxon>
        <taxon>Viridiplantae</taxon>
        <taxon>Streptophyta</taxon>
        <taxon>Embryophyta</taxon>
        <taxon>Tracheophyta</taxon>
        <taxon>Spermatophyta</taxon>
        <taxon>Magnoliopsida</taxon>
        <taxon>Liliopsida</taxon>
        <taxon>Poales</taxon>
        <taxon>Poaceae</taxon>
        <taxon>BOP clade</taxon>
        <taxon>Oryzoideae</taxon>
        <taxon>Oryzeae</taxon>
        <taxon>Oryzinae</taxon>
        <taxon>Oryza</taxon>
    </lineage>
</organism>
<sequence>MKYYRHFLFMVISVSWRPYCISAHEFFHTASRAARIGAPRTAASMAGAAMEVTSHDLEETAAAALRPRARPHPPPPPPPPPRVGLAGALKKHGAPWEEAKWCSRDGLDGALTNGVEQALSTGSPGMAMAVAAWSSAAAMAGGGGLVRRAKWWE</sequence>
<evidence type="ECO:0000256" key="1">
    <source>
        <dbReference type="SAM" id="MobiDB-lite"/>
    </source>
</evidence>
<dbReference type="AlphaFoldDB" id="A0A0D3HPS8"/>
<dbReference type="PaxDb" id="65489-OBART11G22330.2"/>
<dbReference type="Proteomes" id="UP000026960">
    <property type="component" value="Chromosome 11"/>
</dbReference>
<protein>
    <submittedName>
        <fullName evidence="2">Uncharacterized protein</fullName>
    </submittedName>
</protein>
<dbReference type="Gramene" id="OBART11G22330.2">
    <property type="protein sequence ID" value="OBART11G22330.2"/>
    <property type="gene ID" value="OBART11G22330"/>
</dbReference>
<evidence type="ECO:0000313" key="3">
    <source>
        <dbReference type="Proteomes" id="UP000026960"/>
    </source>
</evidence>
<feature type="region of interest" description="Disordered" evidence="1">
    <location>
        <begin position="64"/>
        <end position="83"/>
    </location>
</feature>
<dbReference type="EnsemblPlants" id="OBART11G22330.2">
    <property type="protein sequence ID" value="OBART11G22330.2"/>
    <property type="gene ID" value="OBART11G22330"/>
</dbReference>
<accession>A0A0D3HPS8</accession>
<evidence type="ECO:0000313" key="2">
    <source>
        <dbReference type="EnsemblPlants" id="OBART11G22330.2"/>
    </source>
</evidence>
<feature type="compositionally biased region" description="Pro residues" evidence="1">
    <location>
        <begin position="72"/>
        <end position="82"/>
    </location>
</feature>